<protein>
    <recommendedName>
        <fullName evidence="7">SUN domain-containing protein</fullName>
    </recommendedName>
</protein>
<comment type="subcellular location">
    <subcellularLocation>
        <location evidence="1">Membrane</location>
    </subcellularLocation>
</comment>
<dbReference type="AlphaFoldDB" id="A0A9W7YEG5"/>
<feature type="region of interest" description="Disordered" evidence="6">
    <location>
        <begin position="958"/>
        <end position="1003"/>
    </location>
</feature>
<dbReference type="InterPro" id="IPR012919">
    <property type="entry name" value="SUN_dom"/>
</dbReference>
<name>A0A9W7YEG5_9FUNG</name>
<evidence type="ECO:0000256" key="1">
    <source>
        <dbReference type="ARBA" id="ARBA00004370"/>
    </source>
</evidence>
<dbReference type="Gene3D" id="2.60.120.260">
    <property type="entry name" value="Galactose-binding domain-like"/>
    <property type="match status" value="1"/>
</dbReference>
<dbReference type="OrthoDB" id="342281at2759"/>
<proteinExistence type="predicted"/>
<reference evidence="8" key="1">
    <citation type="submission" date="2022-07" db="EMBL/GenBank/DDBJ databases">
        <title>Phylogenomic reconstructions and comparative analyses of Kickxellomycotina fungi.</title>
        <authorList>
            <person name="Reynolds N.K."/>
            <person name="Stajich J.E."/>
            <person name="Barry K."/>
            <person name="Grigoriev I.V."/>
            <person name="Crous P."/>
            <person name="Smith M.E."/>
        </authorList>
    </citation>
    <scope>NUCLEOTIDE SEQUENCE</scope>
    <source>
        <strain evidence="8">BCRC 34381</strain>
    </source>
</reference>
<comment type="caution">
    <text evidence="8">The sequence shown here is derived from an EMBL/GenBank/DDBJ whole genome shotgun (WGS) entry which is preliminary data.</text>
</comment>
<feature type="compositionally biased region" description="Low complexity" evidence="6">
    <location>
        <begin position="257"/>
        <end position="275"/>
    </location>
</feature>
<feature type="coiled-coil region" evidence="5">
    <location>
        <begin position="711"/>
        <end position="759"/>
    </location>
</feature>
<feature type="compositionally biased region" description="Gly residues" evidence="6">
    <location>
        <begin position="231"/>
        <end position="240"/>
    </location>
</feature>
<sequence length="1102" mass="117288">MNSSTPKHFASRDYYPRAGQHGASAEKGETHPGDRNSNFFTNLTSVNIATAFARAHITADTIRRRPAHLKGTPMSPSQIPTMNLDDIPGDHDPRAHFESAAAPRSFGVRPVRDITAKGLAGPDGMDIDPPPGHASGRLPGGFLRERNWDPPQSNAPGWLRRIQDQRGQGRNIMHESPPAGLLDTPSNVLGRSGIGAGGGAIADMPSFAPLAEDLIDMRTPHPAHAAAPPLNGGGGGGGRSRPGSVYARDDPGRAYTNGGAAANQPANNRPRGTAHTAAAVAAPYIDSISADMPGVLGQRPRSRGASRLAGDAGYQDDAGRYAVPQPNDGEPTRTKSGKTPRPQSRYSLRSHVSSPDRLSYDHDFNPYEEAHDNHLRTATADAASRRSMHAPTPYTARIKGPGAFPATAQRYSQRNPGQRGANDDGILSPTEARRPGGRTASGNAVLADGDLLSNHRYLAHGAAAHRGWGEYARNGDAAERDTVHSFSDSFISNSTAGGGGNGNGGSGVGGHGGGAAFERDNPTLLRRLLRNIAAGWSGSTGSFAERVSFVFFMIYFLVKETCVVLCTFVCRLVLGLVVGPVYSGIREVIFLPSSLWQVLQPGNSRDTSSSMKGILTALLTVAVSIVVTQYGQPMLAGLGSLPGSLVAGGWGGRPQVPARPPASMEPLTDEDIERLGGHGSVVVDRLINVEQTLKHLYSLLDALKSHREDETQDVRESLKRLQQERQALLDAKRGEQKRIDNLEREYSSMKRDVKANSASSSESSKLAKELQNVKRYVDKLAKGSGRGGKGAGPSIDEVRRLVGDAIRAQESELKSMLKPEWLTTDGDAAYANVARMIEDALNRYTNDRLGKTDFALFSAGARIIPGLTSPTFEPPARGLTQRLWRKMGMVSSHPPTTILDPGSHVGECWPMRGSSGQVAIHLARPVDVAEFAVEHVARSIAIDWRSAPRQIEVWGYALGDDDSGSGQAGPPLAHADQRAPAQPEQEHTTPEPPSDEEGPVHDAPATIAAGAPVATGQAIANPPFAESNTKYGVGKLVLLASHEYAPSDTSALQIIRPAFGGGSSAAGTIRVRTIIVKVNSNWGHPDHTCLYRFRVHGQPTAP</sequence>
<dbReference type="InterPro" id="IPR045119">
    <property type="entry name" value="SUN1-5"/>
</dbReference>
<keyword evidence="9" id="KW-1185">Reference proteome</keyword>
<feature type="domain" description="SUN" evidence="7">
    <location>
        <begin position="860"/>
        <end position="1100"/>
    </location>
</feature>
<dbReference type="GO" id="GO:0043495">
    <property type="term" value="F:protein-membrane adaptor activity"/>
    <property type="evidence" value="ECO:0007669"/>
    <property type="project" value="TreeGrafter"/>
</dbReference>
<dbReference type="GO" id="GO:0034993">
    <property type="term" value="C:meiotic nuclear membrane microtubule tethering complex"/>
    <property type="evidence" value="ECO:0007669"/>
    <property type="project" value="TreeGrafter"/>
</dbReference>
<gene>
    <name evidence="8" type="ORF">LPJ61_003120</name>
</gene>
<feature type="compositionally biased region" description="Basic and acidic residues" evidence="6">
    <location>
        <begin position="24"/>
        <end position="34"/>
    </location>
</feature>
<feature type="compositionally biased region" description="Basic and acidic residues" evidence="6">
    <location>
        <begin position="358"/>
        <end position="375"/>
    </location>
</feature>
<dbReference type="PANTHER" id="PTHR12911">
    <property type="entry name" value="SAD1/UNC-84-LIKE PROTEIN-RELATED"/>
    <property type="match status" value="1"/>
</dbReference>
<evidence type="ECO:0000256" key="6">
    <source>
        <dbReference type="SAM" id="MobiDB-lite"/>
    </source>
</evidence>
<feature type="region of interest" description="Disordered" evidence="6">
    <location>
        <begin position="293"/>
        <end position="443"/>
    </location>
</feature>
<evidence type="ECO:0000313" key="9">
    <source>
        <dbReference type="Proteomes" id="UP001143981"/>
    </source>
</evidence>
<organism evidence="8 9">
    <name type="scientific">Coemansia biformis</name>
    <dbReference type="NCBI Taxonomy" id="1286918"/>
    <lineage>
        <taxon>Eukaryota</taxon>
        <taxon>Fungi</taxon>
        <taxon>Fungi incertae sedis</taxon>
        <taxon>Zoopagomycota</taxon>
        <taxon>Kickxellomycotina</taxon>
        <taxon>Kickxellomycetes</taxon>
        <taxon>Kickxellales</taxon>
        <taxon>Kickxellaceae</taxon>
        <taxon>Coemansia</taxon>
    </lineage>
</organism>
<accession>A0A9W7YEG5</accession>
<evidence type="ECO:0000256" key="3">
    <source>
        <dbReference type="ARBA" id="ARBA00022989"/>
    </source>
</evidence>
<evidence type="ECO:0000256" key="2">
    <source>
        <dbReference type="ARBA" id="ARBA00022692"/>
    </source>
</evidence>
<keyword evidence="3" id="KW-1133">Transmembrane helix</keyword>
<keyword evidence="4" id="KW-0472">Membrane</keyword>
<dbReference type="Pfam" id="PF07738">
    <property type="entry name" value="Sad1_UNC"/>
    <property type="match status" value="2"/>
</dbReference>
<evidence type="ECO:0000313" key="8">
    <source>
        <dbReference type="EMBL" id="KAJ1730244.1"/>
    </source>
</evidence>
<feature type="region of interest" description="Disordered" evidence="6">
    <location>
        <begin position="1"/>
        <end position="38"/>
    </location>
</feature>
<evidence type="ECO:0000259" key="7">
    <source>
        <dbReference type="PROSITE" id="PS51469"/>
    </source>
</evidence>
<feature type="region of interest" description="Disordered" evidence="6">
    <location>
        <begin position="221"/>
        <end position="275"/>
    </location>
</feature>
<evidence type="ECO:0000256" key="5">
    <source>
        <dbReference type="SAM" id="Coils"/>
    </source>
</evidence>
<dbReference type="EMBL" id="JANBOI010000483">
    <property type="protein sequence ID" value="KAJ1730244.1"/>
    <property type="molecule type" value="Genomic_DNA"/>
</dbReference>
<dbReference type="PANTHER" id="PTHR12911:SF8">
    <property type="entry name" value="KLAROID PROTEIN-RELATED"/>
    <property type="match status" value="1"/>
</dbReference>
<keyword evidence="5" id="KW-0175">Coiled coil</keyword>
<keyword evidence="2" id="KW-0812">Transmembrane</keyword>
<dbReference type="Proteomes" id="UP001143981">
    <property type="component" value="Unassembled WGS sequence"/>
</dbReference>
<evidence type="ECO:0000256" key="4">
    <source>
        <dbReference type="ARBA" id="ARBA00023136"/>
    </source>
</evidence>
<dbReference type="PROSITE" id="PS51469">
    <property type="entry name" value="SUN"/>
    <property type="match status" value="1"/>
</dbReference>
<feature type="compositionally biased region" description="Polar residues" evidence="6">
    <location>
        <begin position="341"/>
        <end position="353"/>
    </location>
</feature>